<dbReference type="eggNOG" id="COG0438">
    <property type="taxonomic scope" value="Bacteria"/>
</dbReference>
<accession>V5B8V9</accession>
<dbReference type="CDD" id="cd03814">
    <property type="entry name" value="GT4-like"/>
    <property type="match status" value="1"/>
</dbReference>
<keyword evidence="2" id="KW-0808">Transferase</keyword>
<proteinExistence type="predicted"/>
<dbReference type="EC" id="2.4.1.-" evidence="2"/>
<reference evidence="2 3" key="1">
    <citation type="journal article" date="2013" name="Genome Announc.">
        <title>Draft Genome Sequence of the Methanotrophic Gammaproteobacterium Methyloglobulus morosus DSM 22980 Strain KoM1.</title>
        <authorList>
            <person name="Poehlein A."/>
            <person name="Deutzmann J.S."/>
            <person name="Daniel R."/>
            <person name="Simeonova D.D."/>
        </authorList>
    </citation>
    <scope>NUCLEOTIDE SEQUENCE [LARGE SCALE GENOMIC DNA]</scope>
    <source>
        <strain evidence="2 3">KoM1</strain>
    </source>
</reference>
<name>V5B8V9_9GAMM</name>
<dbReference type="InterPro" id="IPR050194">
    <property type="entry name" value="Glycosyltransferase_grp1"/>
</dbReference>
<organism evidence="2 3">
    <name type="scientific">Methyloglobulus morosus KoM1</name>
    <dbReference type="NCBI Taxonomy" id="1116472"/>
    <lineage>
        <taxon>Bacteria</taxon>
        <taxon>Pseudomonadati</taxon>
        <taxon>Pseudomonadota</taxon>
        <taxon>Gammaproteobacteria</taxon>
        <taxon>Methylococcales</taxon>
        <taxon>Methylococcaceae</taxon>
        <taxon>Methyloglobulus</taxon>
    </lineage>
</organism>
<dbReference type="GO" id="GO:0016757">
    <property type="term" value="F:glycosyltransferase activity"/>
    <property type="evidence" value="ECO:0007669"/>
    <property type="project" value="UniProtKB-KW"/>
</dbReference>
<gene>
    <name evidence="2" type="primary">mgtA</name>
    <name evidence="2" type="ORF">MGMO_129c00100</name>
</gene>
<dbReference type="PANTHER" id="PTHR45947:SF3">
    <property type="entry name" value="SULFOQUINOVOSYL TRANSFERASE SQD2"/>
    <property type="match status" value="1"/>
</dbReference>
<keyword evidence="2" id="KW-0328">Glycosyltransferase</keyword>
<dbReference type="Proteomes" id="UP000017842">
    <property type="component" value="Unassembled WGS sequence"/>
</dbReference>
<keyword evidence="3" id="KW-1185">Reference proteome</keyword>
<dbReference type="PANTHER" id="PTHR45947">
    <property type="entry name" value="SULFOQUINOVOSYL TRANSFERASE SQD2"/>
    <property type="match status" value="1"/>
</dbReference>
<dbReference type="AlphaFoldDB" id="V5B8V9"/>
<dbReference type="PATRIC" id="fig|1116472.3.peg.3358"/>
<evidence type="ECO:0000313" key="3">
    <source>
        <dbReference type="Proteomes" id="UP000017842"/>
    </source>
</evidence>
<evidence type="ECO:0000259" key="1">
    <source>
        <dbReference type="Pfam" id="PF13439"/>
    </source>
</evidence>
<comment type="caution">
    <text evidence="2">The sequence shown here is derived from an EMBL/GenBank/DDBJ whole genome shotgun (WGS) entry which is preliminary data.</text>
</comment>
<dbReference type="SUPFAM" id="SSF53756">
    <property type="entry name" value="UDP-Glycosyltransferase/glycogen phosphorylase"/>
    <property type="match status" value="1"/>
</dbReference>
<feature type="domain" description="Glycosyltransferase subfamily 4-like N-terminal" evidence="1">
    <location>
        <begin position="6"/>
        <end position="131"/>
    </location>
</feature>
<dbReference type="Pfam" id="PF13692">
    <property type="entry name" value="Glyco_trans_1_4"/>
    <property type="match status" value="1"/>
</dbReference>
<evidence type="ECO:0000313" key="2">
    <source>
        <dbReference type="EMBL" id="ESS69690.1"/>
    </source>
</evidence>
<protein>
    <submittedName>
        <fullName evidence="2">GDP-mannose-dependent alpha-mannosyltransferase MgtA</fullName>
        <ecNumber evidence="2">2.4.1.-</ecNumber>
    </submittedName>
</protein>
<dbReference type="Pfam" id="PF13439">
    <property type="entry name" value="Glyco_transf_4"/>
    <property type="match status" value="1"/>
</dbReference>
<dbReference type="EMBL" id="AYLO01000120">
    <property type="protein sequence ID" value="ESS69690.1"/>
    <property type="molecule type" value="Genomic_DNA"/>
</dbReference>
<dbReference type="STRING" id="1116472.MGMO_129c00100"/>
<dbReference type="Gene3D" id="3.40.50.2000">
    <property type="entry name" value="Glycogen Phosphorylase B"/>
    <property type="match status" value="2"/>
</dbReference>
<sequence>MTPDQFNTIPCPSYPSIKLAVFCYPKVQKLLDNFSPDRIHIATEGPLGLAARKYCLKHKLAFTTSFHTLFAEYTHLRFKVPISWGYRLLHWFHNPASHIMVATGRVETDLIKRGFKKEKFVRWSRGVDTDRFKPRDKGHLSYPRPISMFVGRVAVEKSIEDFLALSIPGTKVVVGDGPQLNQLKSQYPEAIFHGFETGEPLAKTMAAADIFVFPSRTDTFGIVMLDALACGLPVAAYPVQGPLDVLIDNQTGCMRENLQEAFYGAIKLNSEDCRKQALSYSWQNCSAQFFNNLVPVR</sequence>
<dbReference type="InterPro" id="IPR028098">
    <property type="entry name" value="Glyco_trans_4-like_N"/>
</dbReference>